<dbReference type="EMBL" id="MU848653">
    <property type="protein sequence ID" value="KAK2632207.1"/>
    <property type="molecule type" value="Genomic_DNA"/>
</dbReference>
<dbReference type="PRINTS" id="PR01217">
    <property type="entry name" value="PRICHEXTENSN"/>
</dbReference>
<dbReference type="Gramene" id="KCW44617">
    <property type="protein sequence ID" value="KCW44617"/>
    <property type="gene ID" value="EUGRSUZ_L01869"/>
</dbReference>
<feature type="non-terminal residue" evidence="3">
    <location>
        <position position="254"/>
    </location>
</feature>
<dbReference type="EMBL" id="KK199169">
    <property type="protein sequence ID" value="KCW44617.1"/>
    <property type="molecule type" value="Genomic_DNA"/>
</dbReference>
<evidence type="ECO:0000313" key="4">
    <source>
        <dbReference type="Proteomes" id="UP000030711"/>
    </source>
</evidence>
<gene>
    <name evidence="3" type="ORF">EUGRSUZ_L01869</name>
</gene>
<evidence type="ECO:0000256" key="1">
    <source>
        <dbReference type="SAM" id="SignalP"/>
    </source>
</evidence>
<dbReference type="eggNOG" id="ENOG502QTFH">
    <property type="taxonomic scope" value="Eukaryota"/>
</dbReference>
<reference evidence="3" key="1">
    <citation type="submission" date="2013-07" db="EMBL/GenBank/DDBJ databases">
        <title>The genome of Eucalyptus grandis.</title>
        <authorList>
            <person name="Schmutz J."/>
            <person name="Hayes R."/>
            <person name="Myburg A."/>
            <person name="Tuskan G."/>
            <person name="Grattapaglia D."/>
            <person name="Rokhsar D.S."/>
        </authorList>
    </citation>
    <scope>NUCLEOTIDE SEQUENCE</scope>
    <source>
        <tissue evidence="3">Leaf extractions</tissue>
    </source>
</reference>
<reference evidence="2" key="2">
    <citation type="journal article" date="2014" name="Nature">
        <title>The genome of Eucalyptus grandis.</title>
        <authorList>
            <person name="Myburg A.A."/>
            <person name="Grattapaglia D."/>
            <person name="Tuskan G.A."/>
            <person name="Hellsten U."/>
            <person name="Hayes R.D."/>
            <person name="Grimwood J."/>
            <person name="Jenkins J."/>
            <person name="Lindquist E."/>
            <person name="Tice H."/>
            <person name="Bauer D."/>
            <person name="Goodstein D.M."/>
            <person name="Dubchak I."/>
            <person name="Poliakov A."/>
            <person name="Mizrachi E."/>
            <person name="Kullan A.R."/>
            <person name="Hussey S.G."/>
            <person name="Pinard D."/>
            <person name="van der Merwe K."/>
            <person name="Singh P."/>
            <person name="van Jaarsveld I."/>
            <person name="Silva-Junior O.B."/>
            <person name="Togawa R.C."/>
            <person name="Pappas M.R."/>
            <person name="Faria D.A."/>
            <person name="Sansaloni C.P."/>
            <person name="Petroli C.D."/>
            <person name="Yang X."/>
            <person name="Ranjan P."/>
            <person name="Tschaplinski T.J."/>
            <person name="Ye C.Y."/>
            <person name="Li T."/>
            <person name="Sterck L."/>
            <person name="Vanneste K."/>
            <person name="Murat F."/>
            <person name="Soler M."/>
            <person name="Clemente H.S."/>
            <person name="Saidi N."/>
            <person name="Cassan-Wang H."/>
            <person name="Dunand C."/>
            <person name="Hefer C.A."/>
            <person name="Bornberg-Bauer E."/>
            <person name="Kersting A.R."/>
            <person name="Vining K."/>
            <person name="Amarasinghe V."/>
            <person name="Ranik M."/>
            <person name="Naithani S."/>
            <person name="Elser J."/>
            <person name="Boyd A.E."/>
            <person name="Liston A."/>
            <person name="Spatafora J.W."/>
            <person name="Dharmwardhana P."/>
            <person name="Raja R."/>
            <person name="Sullivan C."/>
            <person name="Romanel E."/>
            <person name="Alves-Ferreira M."/>
            <person name="Kulheim C."/>
            <person name="Foley W."/>
            <person name="Carocha V."/>
            <person name="Paiva J."/>
            <person name="Kudrna D."/>
            <person name="Brommonschenkel S.H."/>
            <person name="Pasquali G."/>
            <person name="Byrne M."/>
            <person name="Rigault P."/>
            <person name="Tibbits J."/>
            <person name="Spokevicius A."/>
            <person name="Jones R.C."/>
            <person name="Steane D.A."/>
            <person name="Vaillancourt R.E."/>
            <person name="Potts B.M."/>
            <person name="Joubert F."/>
            <person name="Barry K."/>
            <person name="Pappas G.J."/>
            <person name="Strauss S.H."/>
            <person name="Jaiswal P."/>
            <person name="Grima-Pettenati J."/>
            <person name="Salse J."/>
            <person name="Van de Peer Y."/>
            <person name="Rokhsar D.S."/>
            <person name="Schmutz J."/>
        </authorList>
    </citation>
    <scope>NUCLEOTIDE SEQUENCE</scope>
    <source>
        <tissue evidence="2">Leaf extractions</tissue>
    </source>
</reference>
<dbReference type="PANTHER" id="PTHR33935">
    <property type="entry name" value="OS10G0148100 PROTEIN"/>
    <property type="match status" value="1"/>
</dbReference>
<evidence type="ECO:0000313" key="2">
    <source>
        <dbReference type="EMBL" id="KAK2632207.1"/>
    </source>
</evidence>
<feature type="chain" id="PRO_5042325747" description="Proline-rich protein" evidence="1">
    <location>
        <begin position="21"/>
        <end position="254"/>
    </location>
</feature>
<dbReference type="AlphaFoldDB" id="A0A058ZS51"/>
<reference evidence="2" key="3">
    <citation type="submission" date="2023-04" db="EMBL/GenBank/DDBJ databases">
        <title>WGS assembly of Eucalyptus grandis.</title>
        <authorList>
            <person name="Myburg A."/>
            <person name="Grattapaglia D."/>
            <person name="Tuskan G."/>
            <person name="Hellsten U."/>
            <person name="Hayes R."/>
            <person name="Grimwood J."/>
            <person name="Jenkins J."/>
            <person name="Lindquist E."/>
            <person name="Tice H."/>
            <person name="Bauer D."/>
            <person name="Goodstein D."/>
            <person name="Dubchak I."/>
            <person name="Poliakov A."/>
            <person name="Mizrachi E."/>
            <person name="Kullan A."/>
            <person name="Hussey S."/>
            <person name="Pinard D."/>
            <person name="Van D."/>
            <person name="Singh P."/>
            <person name="Van J."/>
            <person name="Silva-Junior O."/>
            <person name="Togawa R."/>
            <person name="Pappas M."/>
            <person name="Faria D."/>
            <person name="Sansaloni C."/>
            <person name="Petroli C."/>
            <person name="Yang X."/>
            <person name="Ranjan P."/>
            <person name="Tschaplinski T."/>
            <person name="Ye C."/>
            <person name="Li T."/>
            <person name="Sterck L."/>
            <person name="Vanneste K."/>
            <person name="Murat F."/>
            <person name="Soler M."/>
            <person name="Clemente H."/>
            <person name="Saidi N."/>
            <person name="Cassan-Wang H."/>
            <person name="Dunand C."/>
            <person name="Hefer C."/>
            <person name="Bornberg-Bauer E."/>
            <person name="Kersting A."/>
            <person name="Vining K."/>
            <person name="Amarasinghe V."/>
            <person name="Ranik M."/>
            <person name="Naithani S."/>
            <person name="Elser J."/>
            <person name="Boyd A."/>
            <person name="Liston A."/>
            <person name="Spatafora J."/>
            <person name="Dharmwardhana P."/>
            <person name="Raja R."/>
            <person name="Sullivan C."/>
            <person name="Romanel E."/>
            <person name="Alves-Ferreira M."/>
            <person name="Kulheim C."/>
            <person name="Foley W."/>
            <person name="Carocha V."/>
            <person name="Paiva J."/>
            <person name="Kudrna D."/>
            <person name="Brommonschenkel S."/>
            <person name="Pasquali G."/>
            <person name="Byrne M."/>
            <person name="Rigault P."/>
            <person name="Tibbits J."/>
            <person name="Spokevicius A."/>
            <person name="Jones R."/>
            <person name="Steane D."/>
            <person name="Vaillancourt R."/>
            <person name="Potts B."/>
            <person name="Joubert F."/>
            <person name="Barry K."/>
            <person name="Pappas G."/>
            <person name="Strauss S."/>
            <person name="Jaiswal P."/>
            <person name="Grima-Pettenati J."/>
            <person name="Salse J."/>
            <person name="Van D."/>
            <person name="Rokhsar D."/>
            <person name="Schmutz J."/>
        </authorList>
    </citation>
    <scope>NUCLEOTIDE SEQUENCE</scope>
    <source>
        <tissue evidence="2">Leaf extractions</tissue>
    </source>
</reference>
<keyword evidence="4" id="KW-1185">Reference proteome</keyword>
<name>A0A058ZS51_EUCGR</name>
<feature type="signal peptide" evidence="1">
    <location>
        <begin position="1"/>
        <end position="20"/>
    </location>
</feature>
<dbReference type="Proteomes" id="UP000030711">
    <property type="component" value="Unassembled WGS sequence"/>
</dbReference>
<protein>
    <recommendedName>
        <fullName evidence="5">Proline-rich protein</fullName>
    </recommendedName>
</protein>
<evidence type="ECO:0000313" key="3">
    <source>
        <dbReference type="EMBL" id="KCW44617.1"/>
    </source>
</evidence>
<dbReference type="PANTHER" id="PTHR33935:SF22">
    <property type="entry name" value="OS10G0149400 PROTEIN"/>
    <property type="match status" value="1"/>
</dbReference>
<dbReference type="STRING" id="71139.A0A058ZS51"/>
<dbReference type="Pfam" id="PF01190">
    <property type="entry name" value="Pollen_Ole_e_1"/>
    <property type="match status" value="1"/>
</dbReference>
<proteinExistence type="predicted"/>
<reference evidence="2" key="4">
    <citation type="submission" date="2023-07" db="EMBL/GenBank/DDBJ databases">
        <authorList>
            <person name="Myburg A.A."/>
            <person name="Grattapaglia D."/>
            <person name="Tuskan G.A."/>
            <person name="Hellsten U."/>
            <person name="Hayes R.D."/>
            <person name="Grimwood J."/>
            <person name="Jenkins J."/>
            <person name="Lindquist E."/>
            <person name="Tice H."/>
            <person name="Bauer D."/>
            <person name="Goodstein D.M."/>
            <person name="Dubchak I."/>
            <person name="Poliakov A."/>
            <person name="Mizrachi E."/>
            <person name="Kullan A.R."/>
            <person name="Hussey S.G."/>
            <person name="Pinard D."/>
            <person name="Van D.M."/>
            <person name="Singh P."/>
            <person name="Van J.I."/>
            <person name="Silva-Junior O.B."/>
            <person name="Togawa R.C."/>
            <person name="Pappas M.R."/>
            <person name="Faria D.A."/>
            <person name="Sansaloni C.P."/>
            <person name="Petroli C.D."/>
            <person name="Yang X."/>
            <person name="Ranjan P."/>
            <person name="Tschaplinski T.J."/>
            <person name="Ye C.Y."/>
            <person name="Li T."/>
            <person name="Sterck L."/>
            <person name="Vanneste K."/>
            <person name="Murat F."/>
            <person name="Soler M."/>
            <person name="Clemente H.S."/>
            <person name="Saidi N."/>
            <person name="Cassan-Wang H."/>
            <person name="Dunand C."/>
            <person name="Hefer C.A."/>
            <person name="Bornberg-Bauer E."/>
            <person name="Kersting A.R."/>
            <person name="Vining K."/>
            <person name="Amarasinghe V."/>
            <person name="Ranik M."/>
            <person name="Naithani S."/>
            <person name="Elser J."/>
            <person name="Boyd A.E."/>
            <person name="Liston A."/>
            <person name="Spatafora J.W."/>
            <person name="Dharmwardhana P."/>
            <person name="Raja R."/>
            <person name="Sullivan C."/>
            <person name="Romanel E."/>
            <person name="Alves-Ferreira M."/>
            <person name="Kulheim C."/>
            <person name="Foley W."/>
            <person name="Carocha V."/>
            <person name="Paiva J."/>
            <person name="Kudrna D."/>
            <person name="Brommonschenkel S.H."/>
            <person name="Pasquali G."/>
            <person name="Byrne M."/>
            <person name="Rigault P."/>
            <person name="Tibbits J."/>
            <person name="Spokevicius A."/>
            <person name="Jones R.C."/>
            <person name="Steane D.A."/>
            <person name="Vaillancourt R.E."/>
            <person name="Potts B.M."/>
            <person name="Joubert F."/>
            <person name="Barry K."/>
            <person name="Pappas G.J."/>
            <person name="Strauss S.H."/>
            <person name="Jaiswal P."/>
            <person name="Grima-Pettenati J."/>
            <person name="Salse J."/>
            <person name="Van D.P."/>
            <person name="Rokhsar D.S."/>
            <person name="Schmutz J."/>
        </authorList>
    </citation>
    <scope>NUCLEOTIDE SEQUENCE</scope>
    <source>
        <tissue evidence="2">Leaf extractions</tissue>
    </source>
</reference>
<organism evidence="3">
    <name type="scientific">Eucalyptus grandis</name>
    <name type="common">Flooded gum</name>
    <dbReference type="NCBI Taxonomy" id="71139"/>
    <lineage>
        <taxon>Eukaryota</taxon>
        <taxon>Viridiplantae</taxon>
        <taxon>Streptophyta</taxon>
        <taxon>Embryophyta</taxon>
        <taxon>Tracheophyta</taxon>
        <taxon>Spermatophyta</taxon>
        <taxon>Magnoliopsida</taxon>
        <taxon>eudicotyledons</taxon>
        <taxon>Gunneridae</taxon>
        <taxon>Pentapetalae</taxon>
        <taxon>rosids</taxon>
        <taxon>malvids</taxon>
        <taxon>Myrtales</taxon>
        <taxon>Myrtaceae</taxon>
        <taxon>Myrtoideae</taxon>
        <taxon>Eucalypteae</taxon>
        <taxon>Eucalyptus</taxon>
    </lineage>
</organism>
<evidence type="ECO:0008006" key="5">
    <source>
        <dbReference type="Google" id="ProtNLM"/>
    </source>
</evidence>
<accession>A0A058ZS51</accession>
<dbReference type="FunCoup" id="A0A058ZS51">
    <property type="interactions" value="10"/>
</dbReference>
<dbReference type="OMA" id="HYRSALC"/>
<keyword evidence="1" id="KW-0732">Signal</keyword>
<sequence length="254" mass="27879">MRILGILSLFLLLAATVCHGDDTTVEVVGAMECSDCAQRNVKLSQAFSGIRVSIECKTAKGKFEHRAVGELDGEGKFQVSLPEEMVEGGKLKEECYAQLHSAQATPCPAHDGLESSKIVLKSKANGKHTFGLSGKLKIASSTCASAFFWPFFKYPPFTKLPPVKDFGHPWPPFPPKTLPPFPPKVLPPFPPIYKKPLPPFPPKVLPPFPPIYKKPLPPFPPIYKKPLPPPVPFFKKPLPPPIPVFKKPLPPPVP</sequence>
<dbReference type="InParanoid" id="A0A058ZS51"/>